<name>A0ABW5ZH14_9BACL</name>
<protein>
    <recommendedName>
        <fullName evidence="3">Phage protein</fullName>
    </recommendedName>
</protein>
<dbReference type="Proteomes" id="UP001597561">
    <property type="component" value="Unassembled WGS sequence"/>
</dbReference>
<sequence length="235" mass="26705">MIKEAMEYLLSKAGNEVYEQHGQTYSTERMHLVKRPVADPLVLNTLKGIVDYIDENVDRETDLIIHIKSPEQVEVLKQLNDDREREVLIRSIAWLPEFSFDRFYDSEAFNIKLQSCFVENEDRKIALKVVGNIREDAVKTVGDDGTSQSVVARTGVSSVDNVKVPNPITLAPRRTFVEVAQPESDFIFRMKDGPACALFEADGGYWKHEAMRNIRKYLEDELSGTMDSGSVMIIS</sequence>
<evidence type="ECO:0000313" key="1">
    <source>
        <dbReference type="EMBL" id="MFD2911391.1"/>
    </source>
</evidence>
<dbReference type="EMBL" id="JBHUPG010000009">
    <property type="protein sequence ID" value="MFD2911391.1"/>
    <property type="molecule type" value="Genomic_DNA"/>
</dbReference>
<comment type="caution">
    <text evidence="1">The sequence shown here is derived from an EMBL/GenBank/DDBJ whole genome shotgun (WGS) entry which is preliminary data.</text>
</comment>
<dbReference type="RefSeq" id="WP_204730095.1">
    <property type="nucleotide sequence ID" value="NZ_JAFBDK010000013.1"/>
</dbReference>
<reference evidence="2" key="1">
    <citation type="journal article" date="2019" name="Int. J. Syst. Evol. Microbiol.">
        <title>The Global Catalogue of Microorganisms (GCM) 10K type strain sequencing project: providing services to taxonomists for standard genome sequencing and annotation.</title>
        <authorList>
            <consortium name="The Broad Institute Genomics Platform"/>
            <consortium name="The Broad Institute Genome Sequencing Center for Infectious Disease"/>
            <person name="Wu L."/>
            <person name="Ma J."/>
        </authorList>
    </citation>
    <scope>NUCLEOTIDE SEQUENCE [LARGE SCALE GENOMIC DNA]</scope>
    <source>
        <strain evidence="2">KCTC 13528</strain>
    </source>
</reference>
<proteinExistence type="predicted"/>
<evidence type="ECO:0008006" key="3">
    <source>
        <dbReference type="Google" id="ProtNLM"/>
    </source>
</evidence>
<evidence type="ECO:0000313" key="2">
    <source>
        <dbReference type="Proteomes" id="UP001597561"/>
    </source>
</evidence>
<organism evidence="1 2">
    <name type="scientific">Jeotgalibacillus terrae</name>
    <dbReference type="NCBI Taxonomy" id="587735"/>
    <lineage>
        <taxon>Bacteria</taxon>
        <taxon>Bacillati</taxon>
        <taxon>Bacillota</taxon>
        <taxon>Bacilli</taxon>
        <taxon>Bacillales</taxon>
        <taxon>Caryophanaceae</taxon>
        <taxon>Jeotgalibacillus</taxon>
    </lineage>
</organism>
<accession>A0ABW5ZH14</accession>
<gene>
    <name evidence="1" type="ORF">ACFS5P_05850</name>
</gene>
<keyword evidence="2" id="KW-1185">Reference proteome</keyword>